<protein>
    <recommendedName>
        <fullName evidence="1">BIG2 domain-containing protein</fullName>
    </recommendedName>
</protein>
<comment type="caution">
    <text evidence="2">The sequence shown here is derived from an EMBL/GenBank/DDBJ whole genome shotgun (WGS) entry which is preliminary data.</text>
</comment>
<evidence type="ECO:0000259" key="1">
    <source>
        <dbReference type="Pfam" id="PF02368"/>
    </source>
</evidence>
<organism evidence="2 3">
    <name type="scientific">Marmota monax</name>
    <name type="common">Woodchuck</name>
    <dbReference type="NCBI Taxonomy" id="9995"/>
    <lineage>
        <taxon>Eukaryota</taxon>
        <taxon>Metazoa</taxon>
        <taxon>Chordata</taxon>
        <taxon>Craniata</taxon>
        <taxon>Vertebrata</taxon>
        <taxon>Euteleostomi</taxon>
        <taxon>Mammalia</taxon>
        <taxon>Eutheria</taxon>
        <taxon>Euarchontoglires</taxon>
        <taxon>Glires</taxon>
        <taxon>Rodentia</taxon>
        <taxon>Sciuromorpha</taxon>
        <taxon>Sciuridae</taxon>
        <taxon>Xerinae</taxon>
        <taxon>Marmotini</taxon>
        <taxon>Marmota</taxon>
    </lineage>
</organism>
<dbReference type="InterPro" id="IPR003343">
    <property type="entry name" value="Big_2"/>
</dbReference>
<sequence>MQVTSEGGPQPQSHILFSVSNASVATVGSTGLVRGLAVGSGTVSGVVQAADADTGKVIVGSQVSLSPWWPAPATPGVGSPAGWCPGSRQPRVASGARHSWGPAPEPAVPMCPLLGQTAHVGPVPGCLLQAEAPRSPVAGQATTPPRAPSGWTLCGPLLGPHLCASGSHLQRAPGVTSQWPCPRVAGLGRGQALGLAGSFPVGFDYVPGTEEGTLCG</sequence>
<reference evidence="2" key="1">
    <citation type="submission" date="2019-04" db="EMBL/GenBank/DDBJ databases">
        <authorList>
            <person name="Alioto T."/>
            <person name="Alioto T."/>
        </authorList>
    </citation>
    <scope>NUCLEOTIDE SEQUENCE [LARGE SCALE GENOMIC DNA]</scope>
</reference>
<evidence type="ECO:0000313" key="3">
    <source>
        <dbReference type="Proteomes" id="UP000335636"/>
    </source>
</evidence>
<name>A0A5E4BZN2_MARMO</name>
<proteinExistence type="predicted"/>
<evidence type="ECO:0000313" key="2">
    <source>
        <dbReference type="EMBL" id="VTJ74955.1"/>
    </source>
</evidence>
<feature type="domain" description="BIG2" evidence="1">
    <location>
        <begin position="1"/>
        <end position="57"/>
    </location>
</feature>
<dbReference type="AlphaFoldDB" id="A0A5E4BZN2"/>
<dbReference type="Pfam" id="PF02368">
    <property type="entry name" value="Big_2"/>
    <property type="match status" value="1"/>
</dbReference>
<gene>
    <name evidence="2" type="ORF">MONAX_5E017047</name>
</gene>
<accession>A0A5E4BZN2</accession>
<dbReference type="EMBL" id="CABDUW010000773">
    <property type="protein sequence ID" value="VTJ74955.1"/>
    <property type="molecule type" value="Genomic_DNA"/>
</dbReference>
<keyword evidence="3" id="KW-1185">Reference proteome</keyword>
<dbReference type="Proteomes" id="UP000335636">
    <property type="component" value="Unassembled WGS sequence"/>
</dbReference>